<dbReference type="RefSeq" id="WP_259537380.1">
    <property type="nucleotide sequence ID" value="NZ_JANLCJ010000001.1"/>
</dbReference>
<evidence type="ECO:0000256" key="5">
    <source>
        <dbReference type="SAM" id="MobiDB-lite"/>
    </source>
</evidence>
<keyword evidence="4" id="KW-0788">Thiol protease</keyword>
<dbReference type="InterPro" id="IPR000064">
    <property type="entry name" value="NLP_P60_dom"/>
</dbReference>
<dbReference type="PANTHER" id="PTHR47053:SF1">
    <property type="entry name" value="MUREIN DD-ENDOPEPTIDASE MEPH-RELATED"/>
    <property type="match status" value="1"/>
</dbReference>
<reference evidence="8" key="1">
    <citation type="submission" date="2022-08" db="EMBL/GenBank/DDBJ databases">
        <authorList>
            <person name="Deng Y."/>
            <person name="Han X.-F."/>
            <person name="Zhang Y.-Q."/>
        </authorList>
    </citation>
    <scope>NUCLEOTIDE SEQUENCE</scope>
    <source>
        <strain evidence="8">CPCC 203386</strain>
    </source>
</reference>
<protein>
    <submittedName>
        <fullName evidence="8">NlpC/P60 family protein</fullName>
    </submittedName>
</protein>
<gene>
    <name evidence="8" type="ORF">N1032_03140</name>
</gene>
<feature type="domain" description="NlpC/P60" evidence="7">
    <location>
        <begin position="226"/>
        <end position="338"/>
    </location>
</feature>
<evidence type="ECO:0000259" key="7">
    <source>
        <dbReference type="PROSITE" id="PS51935"/>
    </source>
</evidence>
<accession>A0ABT2GXQ9</accession>
<keyword evidence="6" id="KW-0472">Membrane</keyword>
<keyword evidence="9" id="KW-1185">Reference proteome</keyword>
<dbReference type="Pfam" id="PF00877">
    <property type="entry name" value="NLPC_P60"/>
    <property type="match status" value="1"/>
</dbReference>
<keyword evidence="3" id="KW-0378">Hydrolase</keyword>
<evidence type="ECO:0000313" key="9">
    <source>
        <dbReference type="Proteomes" id="UP001165586"/>
    </source>
</evidence>
<dbReference type="PANTHER" id="PTHR47053">
    <property type="entry name" value="MUREIN DD-ENDOPEPTIDASE MEPH-RELATED"/>
    <property type="match status" value="1"/>
</dbReference>
<keyword evidence="6" id="KW-0812">Transmembrane</keyword>
<comment type="caution">
    <text evidence="8">The sequence shown here is derived from an EMBL/GenBank/DDBJ whole genome shotgun (WGS) entry which is preliminary data.</text>
</comment>
<dbReference type="InterPro" id="IPR051202">
    <property type="entry name" value="Peptidase_C40"/>
</dbReference>
<organism evidence="8 9">
    <name type="scientific">Herbiconiux daphne</name>
    <dbReference type="NCBI Taxonomy" id="2970914"/>
    <lineage>
        <taxon>Bacteria</taxon>
        <taxon>Bacillati</taxon>
        <taxon>Actinomycetota</taxon>
        <taxon>Actinomycetes</taxon>
        <taxon>Micrococcales</taxon>
        <taxon>Microbacteriaceae</taxon>
        <taxon>Herbiconiux</taxon>
    </lineage>
</organism>
<name>A0ABT2GXQ9_9MICO</name>
<dbReference type="InterPro" id="IPR038765">
    <property type="entry name" value="Papain-like_cys_pep_sf"/>
</dbReference>
<feature type="transmembrane region" description="Helical" evidence="6">
    <location>
        <begin position="112"/>
        <end position="136"/>
    </location>
</feature>
<evidence type="ECO:0000256" key="3">
    <source>
        <dbReference type="ARBA" id="ARBA00022801"/>
    </source>
</evidence>
<keyword evidence="2" id="KW-0645">Protease</keyword>
<evidence type="ECO:0000256" key="2">
    <source>
        <dbReference type="ARBA" id="ARBA00022670"/>
    </source>
</evidence>
<feature type="region of interest" description="Disordered" evidence="5">
    <location>
        <begin position="1"/>
        <end position="58"/>
    </location>
</feature>
<dbReference type="PROSITE" id="PS51935">
    <property type="entry name" value="NLPC_P60"/>
    <property type="match status" value="1"/>
</dbReference>
<keyword evidence="6" id="KW-1133">Transmembrane helix</keyword>
<comment type="similarity">
    <text evidence="1">Belongs to the peptidase C40 family.</text>
</comment>
<dbReference type="Proteomes" id="UP001165586">
    <property type="component" value="Unassembled WGS sequence"/>
</dbReference>
<evidence type="ECO:0000313" key="8">
    <source>
        <dbReference type="EMBL" id="MCS5732737.1"/>
    </source>
</evidence>
<dbReference type="EMBL" id="JANLCJ010000001">
    <property type="protein sequence ID" value="MCS5732737.1"/>
    <property type="molecule type" value="Genomic_DNA"/>
</dbReference>
<sequence length="338" mass="34569">MAPYGESPDSGRNPENPNRPETPLAASEAQPLSRREWREREARAAEAAAGRVEDVATETTAGTGKELALVAPVIAEAPPAAKALEIVVPASAPARRLPAVRMPRFKKPTKKGAVSAVVMTFAAGLIATMALPAYAFGGGGNFDSTVATETSLSGAQTLEVPDASAALAVSRDNYKAPTSEELAAAREAAAAAVAATEAANAAASAAAAKSATATSGAFTVNPPSGSYSGAAVVAFAEQFVGVVPYGSGASPDTSFGCDGLTQYVFGAFGIYLPRTVSNQAAMGIPIAPEDAQAGDLMIYPIGHVGIYDGNGGMIDSPDWGRYVEHRPVWGSYYFVRIV</sequence>
<evidence type="ECO:0000256" key="1">
    <source>
        <dbReference type="ARBA" id="ARBA00007074"/>
    </source>
</evidence>
<dbReference type="Gene3D" id="3.90.1720.10">
    <property type="entry name" value="endopeptidase domain like (from Nostoc punctiforme)"/>
    <property type="match status" value="1"/>
</dbReference>
<dbReference type="SUPFAM" id="SSF54001">
    <property type="entry name" value="Cysteine proteinases"/>
    <property type="match status" value="1"/>
</dbReference>
<proteinExistence type="inferred from homology"/>
<evidence type="ECO:0000256" key="4">
    <source>
        <dbReference type="ARBA" id="ARBA00022807"/>
    </source>
</evidence>
<feature type="compositionally biased region" description="Basic and acidic residues" evidence="5">
    <location>
        <begin position="33"/>
        <end position="44"/>
    </location>
</feature>
<evidence type="ECO:0000256" key="6">
    <source>
        <dbReference type="SAM" id="Phobius"/>
    </source>
</evidence>